<organism evidence="2 3">
    <name type="scientific">Colletotrichum tanaceti</name>
    <dbReference type="NCBI Taxonomy" id="1306861"/>
    <lineage>
        <taxon>Eukaryota</taxon>
        <taxon>Fungi</taxon>
        <taxon>Dikarya</taxon>
        <taxon>Ascomycota</taxon>
        <taxon>Pezizomycotina</taxon>
        <taxon>Sordariomycetes</taxon>
        <taxon>Hypocreomycetidae</taxon>
        <taxon>Glomerellales</taxon>
        <taxon>Glomerellaceae</taxon>
        <taxon>Colletotrichum</taxon>
        <taxon>Colletotrichum destructivum species complex</taxon>
    </lineage>
</organism>
<keyword evidence="3" id="KW-1185">Reference proteome</keyword>
<feature type="region of interest" description="Disordered" evidence="1">
    <location>
        <begin position="1"/>
        <end position="25"/>
    </location>
</feature>
<reference evidence="2 3" key="1">
    <citation type="journal article" date="2019" name="PLoS ONE">
        <title>Comparative genome analysis indicates high evolutionary potential of pathogenicity genes in Colletotrichum tanaceti.</title>
        <authorList>
            <person name="Lelwala R.V."/>
            <person name="Korhonen P.K."/>
            <person name="Young N.D."/>
            <person name="Scott J.B."/>
            <person name="Ades P.A."/>
            <person name="Gasser R.B."/>
            <person name="Taylor P.W.J."/>
        </authorList>
    </citation>
    <scope>NUCLEOTIDE SEQUENCE [LARGE SCALE GENOMIC DNA]</scope>
    <source>
        <strain evidence="2">BRIP57314</strain>
    </source>
</reference>
<evidence type="ECO:0000313" key="2">
    <source>
        <dbReference type="EMBL" id="TKW49763.1"/>
    </source>
</evidence>
<comment type="caution">
    <text evidence="2">The sequence shown here is derived from an EMBL/GenBank/DDBJ whole genome shotgun (WGS) entry which is preliminary data.</text>
</comment>
<dbReference type="Proteomes" id="UP000310108">
    <property type="component" value="Unassembled WGS sequence"/>
</dbReference>
<dbReference type="AlphaFoldDB" id="A0A4U6X4A9"/>
<evidence type="ECO:0000256" key="1">
    <source>
        <dbReference type="SAM" id="MobiDB-lite"/>
    </source>
</evidence>
<dbReference type="EMBL" id="PJEX01000486">
    <property type="protein sequence ID" value="TKW49763.1"/>
    <property type="molecule type" value="Genomic_DNA"/>
</dbReference>
<evidence type="ECO:0000313" key="3">
    <source>
        <dbReference type="Proteomes" id="UP000310108"/>
    </source>
</evidence>
<gene>
    <name evidence="2" type="ORF">CTA1_13144</name>
</gene>
<feature type="compositionally biased region" description="Basic and acidic residues" evidence="1">
    <location>
        <begin position="15"/>
        <end position="25"/>
    </location>
</feature>
<accession>A0A4U6X4A9</accession>
<protein>
    <submittedName>
        <fullName evidence="2">Uncharacterized protein</fullName>
    </submittedName>
</protein>
<proteinExistence type="predicted"/>
<feature type="compositionally biased region" description="Polar residues" evidence="1">
    <location>
        <begin position="1"/>
        <end position="13"/>
    </location>
</feature>
<sequence length="140" mass="15345">MSRNVSYGNSVPSQHRVDSHKPPVVHERCNPFPRPLVYEQMVPSTTRASTSASMLVVERGGQAGLQSCSSPQLADEVDDALAVKGPRRAAPRDSLREAWERMQCFERQVQGVCGQDYGLEVRARGCVEGGDHTAALRVLL</sequence>
<name>A0A4U6X4A9_9PEZI</name>